<dbReference type="Pfam" id="PF03466">
    <property type="entry name" value="LysR_substrate"/>
    <property type="match status" value="1"/>
</dbReference>
<dbReference type="InterPro" id="IPR058163">
    <property type="entry name" value="LysR-type_TF_proteobact-type"/>
</dbReference>
<evidence type="ECO:0000256" key="2">
    <source>
        <dbReference type="ARBA" id="ARBA00023015"/>
    </source>
</evidence>
<name>A0ABV2RDV1_9CAUL</name>
<dbReference type="CDD" id="cd08432">
    <property type="entry name" value="PBP2_GcdR_TrpI_HvrB_AmpR_like"/>
    <property type="match status" value="1"/>
</dbReference>
<sequence>MNDVLSRIPVDALRVFETAARLLSFTRAAEALGMSQAAVSWRIRDLEQRLDRALFVRGTRQVSLTPEGERLATASIEAMTLLRRAVADVVEADQGVLAVTTLQTLATQWLATRLGAFQLANPDLAVRVDTSPTLSSLGADGLDVALRFGSGRWPGLESRFLMPAVFTPLCSPAMRDRLDLKTPADLKRAHLVGEPDEWAAWFAAAGVAPADAAPPPRLTADNQAMEVAAALGDQGVALGSPILYGREIKRGLLVRPFEQTVALAEGYWLCYPPARRLTSKIARFRDWALDTARADPAVVESARLAGREVGEAGAPPA</sequence>
<dbReference type="SUPFAM" id="SSF46785">
    <property type="entry name" value="Winged helix' DNA-binding domain"/>
    <property type="match status" value="1"/>
</dbReference>
<organism evidence="6 7">
    <name type="scientific">Brevundimonas faecalis</name>
    <dbReference type="NCBI Taxonomy" id="947378"/>
    <lineage>
        <taxon>Bacteria</taxon>
        <taxon>Pseudomonadati</taxon>
        <taxon>Pseudomonadota</taxon>
        <taxon>Alphaproteobacteria</taxon>
        <taxon>Caulobacterales</taxon>
        <taxon>Caulobacteraceae</taxon>
        <taxon>Brevundimonas</taxon>
    </lineage>
</organism>
<gene>
    <name evidence="6" type="ORF">ABIE19_002032</name>
</gene>
<evidence type="ECO:0000256" key="4">
    <source>
        <dbReference type="ARBA" id="ARBA00023163"/>
    </source>
</evidence>
<dbReference type="PANTHER" id="PTHR30537:SF26">
    <property type="entry name" value="GLYCINE CLEAVAGE SYSTEM TRANSCRIPTIONAL ACTIVATOR"/>
    <property type="match status" value="1"/>
</dbReference>
<dbReference type="InterPro" id="IPR036388">
    <property type="entry name" value="WH-like_DNA-bd_sf"/>
</dbReference>
<dbReference type="InterPro" id="IPR036390">
    <property type="entry name" value="WH_DNA-bd_sf"/>
</dbReference>
<evidence type="ECO:0000259" key="5">
    <source>
        <dbReference type="PROSITE" id="PS50931"/>
    </source>
</evidence>
<keyword evidence="3" id="KW-0238">DNA-binding</keyword>
<dbReference type="InterPro" id="IPR005119">
    <property type="entry name" value="LysR_subst-bd"/>
</dbReference>
<evidence type="ECO:0000256" key="1">
    <source>
        <dbReference type="ARBA" id="ARBA00009437"/>
    </source>
</evidence>
<evidence type="ECO:0000313" key="6">
    <source>
        <dbReference type="EMBL" id="MET4684102.1"/>
    </source>
</evidence>
<comment type="caution">
    <text evidence="6">The sequence shown here is derived from an EMBL/GenBank/DDBJ whole genome shotgun (WGS) entry which is preliminary data.</text>
</comment>
<dbReference type="InterPro" id="IPR000847">
    <property type="entry name" value="LysR_HTH_N"/>
</dbReference>
<comment type="similarity">
    <text evidence="1">Belongs to the LysR transcriptional regulatory family.</text>
</comment>
<dbReference type="Proteomes" id="UP001549313">
    <property type="component" value="Unassembled WGS sequence"/>
</dbReference>
<dbReference type="PRINTS" id="PR00039">
    <property type="entry name" value="HTHLYSR"/>
</dbReference>
<dbReference type="PROSITE" id="PS50931">
    <property type="entry name" value="HTH_LYSR"/>
    <property type="match status" value="1"/>
</dbReference>
<dbReference type="EMBL" id="JBEPTF010000002">
    <property type="protein sequence ID" value="MET4684102.1"/>
    <property type="molecule type" value="Genomic_DNA"/>
</dbReference>
<dbReference type="Pfam" id="PF00126">
    <property type="entry name" value="HTH_1"/>
    <property type="match status" value="1"/>
</dbReference>
<dbReference type="SUPFAM" id="SSF53850">
    <property type="entry name" value="Periplasmic binding protein-like II"/>
    <property type="match status" value="1"/>
</dbReference>
<keyword evidence="7" id="KW-1185">Reference proteome</keyword>
<dbReference type="Gene3D" id="1.10.10.10">
    <property type="entry name" value="Winged helix-like DNA-binding domain superfamily/Winged helix DNA-binding domain"/>
    <property type="match status" value="1"/>
</dbReference>
<dbReference type="Gene3D" id="3.40.190.10">
    <property type="entry name" value="Periplasmic binding protein-like II"/>
    <property type="match status" value="2"/>
</dbReference>
<accession>A0ABV2RDV1</accession>
<feature type="domain" description="HTH lysR-type" evidence="5">
    <location>
        <begin position="8"/>
        <end position="65"/>
    </location>
</feature>
<dbReference type="RefSeq" id="WP_354089056.1">
    <property type="nucleotide sequence ID" value="NZ_JBEPTF010000002.1"/>
</dbReference>
<keyword evidence="2" id="KW-0805">Transcription regulation</keyword>
<evidence type="ECO:0000313" key="7">
    <source>
        <dbReference type="Proteomes" id="UP001549313"/>
    </source>
</evidence>
<proteinExistence type="inferred from homology"/>
<keyword evidence="4" id="KW-0804">Transcription</keyword>
<evidence type="ECO:0000256" key="3">
    <source>
        <dbReference type="ARBA" id="ARBA00023125"/>
    </source>
</evidence>
<reference evidence="6 7" key="1">
    <citation type="submission" date="2024-06" db="EMBL/GenBank/DDBJ databases">
        <title>Sorghum-associated microbial communities from plants grown in Nebraska, USA.</title>
        <authorList>
            <person name="Schachtman D."/>
        </authorList>
    </citation>
    <scope>NUCLEOTIDE SEQUENCE [LARGE SCALE GENOMIC DNA]</scope>
    <source>
        <strain evidence="6 7">2814</strain>
    </source>
</reference>
<protein>
    <submittedName>
        <fullName evidence="6">LysR family glycine cleavage system transcriptional activator</fullName>
    </submittedName>
</protein>
<dbReference type="PANTHER" id="PTHR30537">
    <property type="entry name" value="HTH-TYPE TRANSCRIPTIONAL REGULATOR"/>
    <property type="match status" value="1"/>
</dbReference>